<evidence type="ECO:0000256" key="1">
    <source>
        <dbReference type="ARBA" id="ARBA00022448"/>
    </source>
</evidence>
<dbReference type="GO" id="GO:1903806">
    <property type="term" value="P:L-isoleucine import across plasma membrane"/>
    <property type="evidence" value="ECO:0007669"/>
    <property type="project" value="TreeGrafter"/>
</dbReference>
<dbReference type="GO" id="GO:0005304">
    <property type="term" value="F:L-valine transmembrane transporter activity"/>
    <property type="evidence" value="ECO:0007669"/>
    <property type="project" value="TreeGrafter"/>
</dbReference>
<keyword evidence="1" id="KW-0813">Transport</keyword>
<dbReference type="GO" id="GO:0042941">
    <property type="term" value="P:D-alanine transmembrane transport"/>
    <property type="evidence" value="ECO:0007669"/>
    <property type="project" value="TreeGrafter"/>
</dbReference>
<evidence type="ECO:0000256" key="2">
    <source>
        <dbReference type="ARBA" id="ARBA00022741"/>
    </source>
</evidence>
<dbReference type="GO" id="GO:0015188">
    <property type="term" value="F:L-isoleucine transmembrane transporter activity"/>
    <property type="evidence" value="ECO:0007669"/>
    <property type="project" value="TreeGrafter"/>
</dbReference>
<keyword evidence="2" id="KW-0547">Nucleotide-binding</keyword>
<dbReference type="PANTHER" id="PTHR45772">
    <property type="entry name" value="CONSERVED COMPONENT OF ABC TRANSPORTER FOR NATURAL AMINO ACIDS-RELATED"/>
    <property type="match status" value="1"/>
</dbReference>
<dbReference type="CDD" id="cd03219">
    <property type="entry name" value="ABC_Mj1267_LivG_branched"/>
    <property type="match status" value="1"/>
</dbReference>
<accession>A0A6C1KBS8</accession>
<dbReference type="GO" id="GO:0005524">
    <property type="term" value="F:ATP binding"/>
    <property type="evidence" value="ECO:0007669"/>
    <property type="project" value="UniProtKB-KW"/>
</dbReference>
<dbReference type="SMART" id="SM00382">
    <property type="entry name" value="AAA"/>
    <property type="match status" value="1"/>
</dbReference>
<dbReference type="GO" id="GO:0015192">
    <property type="term" value="F:L-phenylalanine transmembrane transporter activity"/>
    <property type="evidence" value="ECO:0007669"/>
    <property type="project" value="TreeGrafter"/>
</dbReference>
<proteinExistence type="predicted"/>
<dbReference type="GO" id="GO:0016887">
    <property type="term" value="F:ATP hydrolysis activity"/>
    <property type="evidence" value="ECO:0007669"/>
    <property type="project" value="InterPro"/>
</dbReference>
<dbReference type="InterPro" id="IPR032823">
    <property type="entry name" value="BCA_ABC_TP_C"/>
</dbReference>
<dbReference type="InterPro" id="IPR003439">
    <property type="entry name" value="ABC_transporter-like_ATP-bd"/>
</dbReference>
<dbReference type="InterPro" id="IPR051120">
    <property type="entry name" value="ABC_AA/LPS_Transport"/>
</dbReference>
<dbReference type="SUPFAM" id="SSF52540">
    <property type="entry name" value="P-loop containing nucleoside triphosphate hydrolases"/>
    <property type="match status" value="1"/>
</dbReference>
<dbReference type="Pfam" id="PF00005">
    <property type="entry name" value="ABC_tran"/>
    <property type="match status" value="1"/>
</dbReference>
<dbReference type="InterPro" id="IPR027417">
    <property type="entry name" value="P-loop_NTPase"/>
</dbReference>
<dbReference type="GO" id="GO:0005886">
    <property type="term" value="C:plasma membrane"/>
    <property type="evidence" value="ECO:0007669"/>
    <property type="project" value="TreeGrafter"/>
</dbReference>
<dbReference type="Gene3D" id="3.40.50.300">
    <property type="entry name" value="P-loop containing nucleotide triphosphate hydrolases"/>
    <property type="match status" value="1"/>
</dbReference>
<dbReference type="GO" id="GO:1903805">
    <property type="term" value="P:L-valine import across plasma membrane"/>
    <property type="evidence" value="ECO:0007669"/>
    <property type="project" value="TreeGrafter"/>
</dbReference>
<organism evidence="5 6">
    <name type="scientific">Xanthobacter autotrophicus</name>
    <dbReference type="NCBI Taxonomy" id="280"/>
    <lineage>
        <taxon>Bacteria</taxon>
        <taxon>Pseudomonadati</taxon>
        <taxon>Pseudomonadota</taxon>
        <taxon>Alphaproteobacteria</taxon>
        <taxon>Hyphomicrobiales</taxon>
        <taxon>Xanthobacteraceae</taxon>
        <taxon>Xanthobacter</taxon>
    </lineage>
</organism>
<gene>
    <name evidence="5" type="ORF">FBQ73_16465</name>
</gene>
<dbReference type="Proteomes" id="UP000305131">
    <property type="component" value="Unassembled WGS sequence"/>
</dbReference>
<evidence type="ECO:0000259" key="4">
    <source>
        <dbReference type="PROSITE" id="PS50893"/>
    </source>
</evidence>
<dbReference type="InterPro" id="IPR003593">
    <property type="entry name" value="AAA+_ATPase"/>
</dbReference>
<feature type="domain" description="ABC transporter" evidence="4">
    <location>
        <begin position="5"/>
        <end position="249"/>
    </location>
</feature>
<evidence type="ECO:0000313" key="5">
    <source>
        <dbReference type="EMBL" id="TLX41715.1"/>
    </source>
</evidence>
<dbReference type="GeneID" id="95775048"/>
<dbReference type="RefSeq" id="WP_138400581.1">
    <property type="nucleotide sequence ID" value="NZ_JBAFVI010000005.1"/>
</dbReference>
<name>A0A6C1KBS8_XANAU</name>
<comment type="caution">
    <text evidence="5">The sequence shown here is derived from an EMBL/GenBank/DDBJ whole genome shotgun (WGS) entry which is preliminary data.</text>
</comment>
<dbReference type="OrthoDB" id="9779872at2"/>
<reference evidence="5 6" key="1">
    <citation type="submission" date="2019-05" db="EMBL/GenBank/DDBJ databases">
        <authorList>
            <person name="Zhou X."/>
        </authorList>
    </citation>
    <scope>NUCLEOTIDE SEQUENCE [LARGE SCALE GENOMIC DNA]</scope>
    <source>
        <strain evidence="5 6">DSM 432</strain>
    </source>
</reference>
<sequence>MSTALEISALSKSFAGVQAIRDLSFTVPKGVSTALIGPNGAGKTTVFNMVSGVYGVDAGRITVNGVDVTRMPSRKRIGTGVARSFQNVRLMPHLSVLENLLVGQHVRASSLAALFTPYRLIPNHRWKREARAALEESGLGRWADETVSALPYGVRKRIDLVRATLAGASLLMLDEPAAGLNPSETNALRDHLKDLMAKGTTLLVVEHDMHFVDSICQNVVVLNFGEKIAEGPLSRVRQDPKVREAYIGSDGEA</sequence>
<dbReference type="PANTHER" id="PTHR45772:SF7">
    <property type="entry name" value="AMINO ACID ABC TRANSPORTER ATP-BINDING PROTEIN"/>
    <property type="match status" value="1"/>
</dbReference>
<dbReference type="PROSITE" id="PS50893">
    <property type="entry name" value="ABC_TRANSPORTER_2"/>
    <property type="match status" value="1"/>
</dbReference>
<dbReference type="AlphaFoldDB" id="A0A6C1KBS8"/>
<dbReference type="EMBL" id="VAUP01000035">
    <property type="protein sequence ID" value="TLX41715.1"/>
    <property type="molecule type" value="Genomic_DNA"/>
</dbReference>
<keyword evidence="3 5" id="KW-0067">ATP-binding</keyword>
<protein>
    <submittedName>
        <fullName evidence="5">ABC transporter ATP-binding protein</fullName>
    </submittedName>
</protein>
<evidence type="ECO:0000313" key="6">
    <source>
        <dbReference type="Proteomes" id="UP000305131"/>
    </source>
</evidence>
<dbReference type="Pfam" id="PF12399">
    <property type="entry name" value="BCA_ABC_TP_C"/>
    <property type="match status" value="1"/>
</dbReference>
<dbReference type="GO" id="GO:0015808">
    <property type="term" value="P:L-alanine transport"/>
    <property type="evidence" value="ECO:0007669"/>
    <property type="project" value="TreeGrafter"/>
</dbReference>
<evidence type="ECO:0000256" key="3">
    <source>
        <dbReference type="ARBA" id="ARBA00022840"/>
    </source>
</evidence>